<keyword evidence="2" id="KW-0472">Membrane</keyword>
<evidence type="ECO:0000256" key="1">
    <source>
        <dbReference type="SAM" id="MobiDB-lite"/>
    </source>
</evidence>
<keyword evidence="2" id="KW-0812">Transmembrane</keyword>
<accession>A0A511J6V5</accession>
<dbReference type="RefSeq" id="WP_146841316.1">
    <property type="nucleotide sequence ID" value="NZ_BJWG01000001.1"/>
</dbReference>
<reference evidence="3 4" key="1">
    <citation type="submission" date="2019-07" db="EMBL/GenBank/DDBJ databases">
        <title>Whole genome shotgun sequence of Cellulomonas composti NBRC 100758.</title>
        <authorList>
            <person name="Hosoyama A."/>
            <person name="Uohara A."/>
            <person name="Ohji S."/>
            <person name="Ichikawa N."/>
        </authorList>
    </citation>
    <scope>NUCLEOTIDE SEQUENCE [LARGE SCALE GENOMIC DNA]</scope>
    <source>
        <strain evidence="3 4">NBRC 100758</strain>
    </source>
</reference>
<sequence>MTYATLALLAVAAAAAVTTTAVVVETRRGRSAAGLLVPTAWTALVLVALTVVADSLMVGADLYRYAPEELLGPHVWLAPIEDLAWPLVAALLLPSLRTLLDPSSGAAPTRADAPTGARG</sequence>
<dbReference type="Proteomes" id="UP000321720">
    <property type="component" value="Unassembled WGS sequence"/>
</dbReference>
<evidence type="ECO:0000313" key="4">
    <source>
        <dbReference type="Proteomes" id="UP000321720"/>
    </source>
</evidence>
<evidence type="ECO:0000256" key="2">
    <source>
        <dbReference type="SAM" id="Phobius"/>
    </source>
</evidence>
<dbReference type="AlphaFoldDB" id="A0A511J6V5"/>
<proteinExistence type="predicted"/>
<organism evidence="3 4">
    <name type="scientific">Cellulomonas composti</name>
    <dbReference type="NCBI Taxonomy" id="266130"/>
    <lineage>
        <taxon>Bacteria</taxon>
        <taxon>Bacillati</taxon>
        <taxon>Actinomycetota</taxon>
        <taxon>Actinomycetes</taxon>
        <taxon>Micrococcales</taxon>
        <taxon>Cellulomonadaceae</taxon>
        <taxon>Cellulomonas</taxon>
    </lineage>
</organism>
<feature type="region of interest" description="Disordered" evidence="1">
    <location>
        <begin position="99"/>
        <end position="119"/>
    </location>
</feature>
<evidence type="ECO:0000313" key="3">
    <source>
        <dbReference type="EMBL" id="GEL93721.1"/>
    </source>
</evidence>
<comment type="caution">
    <text evidence="3">The sequence shown here is derived from an EMBL/GenBank/DDBJ whole genome shotgun (WGS) entry which is preliminary data.</text>
</comment>
<dbReference type="EMBL" id="BJWG01000001">
    <property type="protein sequence ID" value="GEL93721.1"/>
    <property type="molecule type" value="Genomic_DNA"/>
</dbReference>
<keyword evidence="2" id="KW-1133">Transmembrane helix</keyword>
<name>A0A511J6V5_9CELL</name>
<keyword evidence="4" id="KW-1185">Reference proteome</keyword>
<gene>
    <name evidence="3" type="ORF">CCO02nite_03790</name>
</gene>
<protein>
    <recommendedName>
        <fullName evidence="5">Lycopene cyclase domain-containing protein</fullName>
    </recommendedName>
</protein>
<evidence type="ECO:0008006" key="5">
    <source>
        <dbReference type="Google" id="ProtNLM"/>
    </source>
</evidence>
<feature type="transmembrane region" description="Helical" evidence="2">
    <location>
        <begin position="31"/>
        <end position="53"/>
    </location>
</feature>